<dbReference type="Pfam" id="PF07730">
    <property type="entry name" value="HisKA_3"/>
    <property type="match status" value="1"/>
</dbReference>
<feature type="transmembrane region" description="Helical" evidence="10">
    <location>
        <begin position="14"/>
        <end position="35"/>
    </location>
</feature>
<protein>
    <recommendedName>
        <fullName evidence="2">histidine kinase</fullName>
        <ecNumber evidence="2">2.7.13.3</ecNumber>
    </recommendedName>
</protein>
<dbReference type="GO" id="GO:0016301">
    <property type="term" value="F:kinase activity"/>
    <property type="evidence" value="ECO:0007669"/>
    <property type="project" value="UniProtKB-KW"/>
</dbReference>
<evidence type="ECO:0000256" key="5">
    <source>
        <dbReference type="ARBA" id="ARBA00022741"/>
    </source>
</evidence>
<name>A0ABW1J4Y2_9PSEU</name>
<dbReference type="InterPro" id="IPR011712">
    <property type="entry name" value="Sig_transdc_His_kin_sub3_dim/P"/>
</dbReference>
<keyword evidence="8" id="KW-0902">Two-component regulatory system</keyword>
<keyword evidence="7" id="KW-0067">ATP-binding</keyword>
<evidence type="ECO:0000256" key="9">
    <source>
        <dbReference type="SAM" id="Coils"/>
    </source>
</evidence>
<keyword evidence="3" id="KW-0597">Phosphoprotein</keyword>
<dbReference type="Proteomes" id="UP001596302">
    <property type="component" value="Unassembled WGS sequence"/>
</dbReference>
<dbReference type="EC" id="2.7.13.3" evidence="2"/>
<accession>A0ABW1J4Y2</accession>
<evidence type="ECO:0000256" key="10">
    <source>
        <dbReference type="SAM" id="Phobius"/>
    </source>
</evidence>
<keyword evidence="6 13" id="KW-0418">Kinase</keyword>
<comment type="caution">
    <text evidence="13">The sequence shown here is derived from an EMBL/GenBank/DDBJ whole genome shotgun (WGS) entry which is preliminary data.</text>
</comment>
<evidence type="ECO:0000256" key="8">
    <source>
        <dbReference type="ARBA" id="ARBA00023012"/>
    </source>
</evidence>
<keyword evidence="10" id="KW-1133">Transmembrane helix</keyword>
<evidence type="ECO:0000313" key="13">
    <source>
        <dbReference type="EMBL" id="MFC5995452.1"/>
    </source>
</evidence>
<keyword evidence="10" id="KW-0812">Transmembrane</keyword>
<dbReference type="InterPro" id="IPR036890">
    <property type="entry name" value="HATPase_C_sf"/>
</dbReference>
<feature type="domain" description="Histidine kinase/HSP90-like ATPase" evidence="11">
    <location>
        <begin position="307"/>
        <end position="384"/>
    </location>
</feature>
<evidence type="ECO:0000256" key="1">
    <source>
        <dbReference type="ARBA" id="ARBA00000085"/>
    </source>
</evidence>
<proteinExistence type="predicted"/>
<keyword evidence="4" id="KW-0808">Transferase</keyword>
<dbReference type="Gene3D" id="1.20.5.1930">
    <property type="match status" value="1"/>
</dbReference>
<comment type="catalytic activity">
    <reaction evidence="1">
        <text>ATP + protein L-histidine = ADP + protein N-phospho-L-histidine.</text>
        <dbReference type="EC" id="2.7.13.3"/>
    </reaction>
</comment>
<keyword evidence="10" id="KW-0472">Membrane</keyword>
<dbReference type="InterPro" id="IPR050482">
    <property type="entry name" value="Sensor_HK_TwoCompSys"/>
</dbReference>
<feature type="coiled-coil region" evidence="9">
    <location>
        <begin position="162"/>
        <end position="191"/>
    </location>
</feature>
<evidence type="ECO:0000256" key="3">
    <source>
        <dbReference type="ARBA" id="ARBA00022553"/>
    </source>
</evidence>
<evidence type="ECO:0000259" key="11">
    <source>
        <dbReference type="Pfam" id="PF02518"/>
    </source>
</evidence>
<feature type="transmembrane region" description="Helical" evidence="10">
    <location>
        <begin position="144"/>
        <end position="163"/>
    </location>
</feature>
<feature type="domain" description="Signal transduction histidine kinase subgroup 3 dimerisation and phosphoacceptor" evidence="12">
    <location>
        <begin position="197"/>
        <end position="262"/>
    </location>
</feature>
<evidence type="ECO:0000256" key="2">
    <source>
        <dbReference type="ARBA" id="ARBA00012438"/>
    </source>
</evidence>
<organism evidence="13 14">
    <name type="scientific">Pseudonocardia hispaniensis</name>
    <dbReference type="NCBI Taxonomy" id="904933"/>
    <lineage>
        <taxon>Bacteria</taxon>
        <taxon>Bacillati</taxon>
        <taxon>Actinomycetota</taxon>
        <taxon>Actinomycetes</taxon>
        <taxon>Pseudonocardiales</taxon>
        <taxon>Pseudonocardiaceae</taxon>
        <taxon>Pseudonocardia</taxon>
    </lineage>
</organism>
<dbReference type="PANTHER" id="PTHR24421:SF10">
    <property type="entry name" value="NITRATE_NITRITE SENSOR PROTEIN NARQ"/>
    <property type="match status" value="1"/>
</dbReference>
<evidence type="ECO:0000259" key="12">
    <source>
        <dbReference type="Pfam" id="PF07730"/>
    </source>
</evidence>
<dbReference type="RefSeq" id="WP_379585500.1">
    <property type="nucleotide sequence ID" value="NZ_JBHSQW010000031.1"/>
</dbReference>
<evidence type="ECO:0000256" key="6">
    <source>
        <dbReference type="ARBA" id="ARBA00022777"/>
    </source>
</evidence>
<sequence length="410" mass="42828">MIALGARRVPERRWVQDGMVAVGYLGIGLLLQWIVPEVRINWGPPGPEPSIWVSAGALALACLGQTQRRTRPLLALAFGVLAVLCGPLLTGTTALGILLVFADQLYCAVLYTPHRASWVVSGAAAVAVVGAAGFSLVHEGGRAALLNLLSLWLILVVPVLWAAEVRRHREQAEAERARAEAAQRMAELDRAAAVAAERARMARDLHDVIAGQLSAIALQSEAALSLAGADPATMRRVLTSVRENSVASLAEMRTMIGLLRADGATEPRTAPGRLDQLAPLLDSARASGLRVELVDERPVGQAAAAGVELAAYRIVQEALTNAAKHSPGGAVRLHLRHDDGRLVIEVTNELTAGSGGAGGTGTGLLGLRERAQAVGGSLAAGREAEVWRLRAELPVDAPGSAVARPAGGNQ</sequence>
<reference evidence="14" key="1">
    <citation type="journal article" date="2019" name="Int. J. Syst. Evol. Microbiol.">
        <title>The Global Catalogue of Microorganisms (GCM) 10K type strain sequencing project: providing services to taxonomists for standard genome sequencing and annotation.</title>
        <authorList>
            <consortium name="The Broad Institute Genomics Platform"/>
            <consortium name="The Broad Institute Genome Sequencing Center for Infectious Disease"/>
            <person name="Wu L."/>
            <person name="Ma J."/>
        </authorList>
    </citation>
    <scope>NUCLEOTIDE SEQUENCE [LARGE SCALE GENOMIC DNA]</scope>
    <source>
        <strain evidence="14">CCM 8391</strain>
    </source>
</reference>
<dbReference type="InterPro" id="IPR003594">
    <property type="entry name" value="HATPase_dom"/>
</dbReference>
<dbReference type="EMBL" id="JBHSQW010000031">
    <property type="protein sequence ID" value="MFC5995452.1"/>
    <property type="molecule type" value="Genomic_DNA"/>
</dbReference>
<keyword evidence="5" id="KW-0547">Nucleotide-binding</keyword>
<feature type="transmembrane region" description="Helical" evidence="10">
    <location>
        <begin position="50"/>
        <end position="66"/>
    </location>
</feature>
<dbReference type="Pfam" id="PF02518">
    <property type="entry name" value="HATPase_c"/>
    <property type="match status" value="1"/>
</dbReference>
<dbReference type="Gene3D" id="3.30.565.10">
    <property type="entry name" value="Histidine kinase-like ATPase, C-terminal domain"/>
    <property type="match status" value="1"/>
</dbReference>
<evidence type="ECO:0000256" key="7">
    <source>
        <dbReference type="ARBA" id="ARBA00022840"/>
    </source>
</evidence>
<feature type="transmembrane region" description="Helical" evidence="10">
    <location>
        <begin position="116"/>
        <end position="137"/>
    </location>
</feature>
<dbReference type="SUPFAM" id="SSF55874">
    <property type="entry name" value="ATPase domain of HSP90 chaperone/DNA topoisomerase II/histidine kinase"/>
    <property type="match status" value="1"/>
</dbReference>
<gene>
    <name evidence="13" type="ORF">ACFQE5_14655</name>
</gene>
<keyword evidence="14" id="KW-1185">Reference proteome</keyword>
<dbReference type="PANTHER" id="PTHR24421">
    <property type="entry name" value="NITRATE/NITRITE SENSOR PROTEIN NARX-RELATED"/>
    <property type="match status" value="1"/>
</dbReference>
<keyword evidence="9" id="KW-0175">Coiled coil</keyword>
<feature type="transmembrane region" description="Helical" evidence="10">
    <location>
        <begin position="73"/>
        <end position="101"/>
    </location>
</feature>
<dbReference type="CDD" id="cd16917">
    <property type="entry name" value="HATPase_UhpB-NarQ-NarX-like"/>
    <property type="match status" value="1"/>
</dbReference>
<evidence type="ECO:0000313" key="14">
    <source>
        <dbReference type="Proteomes" id="UP001596302"/>
    </source>
</evidence>
<evidence type="ECO:0000256" key="4">
    <source>
        <dbReference type="ARBA" id="ARBA00022679"/>
    </source>
</evidence>